<evidence type="ECO:0000313" key="1">
    <source>
        <dbReference type="EMBL" id="KAH7920935.1"/>
    </source>
</evidence>
<keyword evidence="2" id="KW-1185">Reference proteome</keyword>
<organism evidence="1 2">
    <name type="scientific">Leucogyrophana mollusca</name>
    <dbReference type="NCBI Taxonomy" id="85980"/>
    <lineage>
        <taxon>Eukaryota</taxon>
        <taxon>Fungi</taxon>
        <taxon>Dikarya</taxon>
        <taxon>Basidiomycota</taxon>
        <taxon>Agaricomycotina</taxon>
        <taxon>Agaricomycetes</taxon>
        <taxon>Agaricomycetidae</taxon>
        <taxon>Boletales</taxon>
        <taxon>Boletales incertae sedis</taxon>
        <taxon>Leucogyrophana</taxon>
    </lineage>
</organism>
<evidence type="ECO:0000313" key="2">
    <source>
        <dbReference type="Proteomes" id="UP000790709"/>
    </source>
</evidence>
<dbReference type="EMBL" id="MU266550">
    <property type="protein sequence ID" value="KAH7920935.1"/>
    <property type="molecule type" value="Genomic_DNA"/>
</dbReference>
<protein>
    <submittedName>
        <fullName evidence="1">Uncharacterized protein</fullName>
    </submittedName>
</protein>
<accession>A0ACB8B5I8</accession>
<sequence>MTRQAKQTPEEKKESRKAKAPQKKKPAETGVWPCKINGCNKQFAREADLKRHQRTTKLHSVPGFACPQCDATFTRTDALRRHQKSRHNGVIIEPAESDKKKGGEEDAHSSGSKSNSRSTSPKSKDKEPSSNVVAPTVSPPGPPGPPPGGPQSYYPYIFPVFPPPPPGMIMEGYPPPPPGIGLPTSATRLHQANWPPPPPWVTDGSQPPMGAMAYHQVGPHPGYYPPPYYRPGMMPPHAGPPPHHLHPEFMAQSQMQNGIPHSPHGESSRTGTPAMGSIQNNVDPQLSQGSSSSNHDMAVDHSQGEGKADSVAPVIDPSLDMSPATSNTNADAKSVSFEITQAAMEAVLKSAERESSLAEASSRASAAPDTGGSPPMPGDHPPQPERGSSHGSNHAPNSGMGDADGEGEGASVARELGSPVDTKPQMTHMVSYDGSPPHSHPLERPAEMEHMLTEDGEPMLNPAELLTQESLASPPPS</sequence>
<dbReference type="Proteomes" id="UP000790709">
    <property type="component" value="Unassembled WGS sequence"/>
</dbReference>
<comment type="caution">
    <text evidence="1">The sequence shown here is derived from an EMBL/GenBank/DDBJ whole genome shotgun (WGS) entry which is preliminary data.</text>
</comment>
<name>A0ACB8B5I8_9AGAM</name>
<proteinExistence type="predicted"/>
<reference evidence="1" key="1">
    <citation type="journal article" date="2021" name="New Phytol.">
        <title>Evolutionary innovations through gain and loss of genes in the ectomycorrhizal Boletales.</title>
        <authorList>
            <person name="Wu G."/>
            <person name="Miyauchi S."/>
            <person name="Morin E."/>
            <person name="Kuo A."/>
            <person name="Drula E."/>
            <person name="Varga T."/>
            <person name="Kohler A."/>
            <person name="Feng B."/>
            <person name="Cao Y."/>
            <person name="Lipzen A."/>
            <person name="Daum C."/>
            <person name="Hundley H."/>
            <person name="Pangilinan J."/>
            <person name="Johnson J."/>
            <person name="Barry K."/>
            <person name="LaButti K."/>
            <person name="Ng V."/>
            <person name="Ahrendt S."/>
            <person name="Min B."/>
            <person name="Choi I.G."/>
            <person name="Park H."/>
            <person name="Plett J.M."/>
            <person name="Magnuson J."/>
            <person name="Spatafora J.W."/>
            <person name="Nagy L.G."/>
            <person name="Henrissat B."/>
            <person name="Grigoriev I.V."/>
            <person name="Yang Z.L."/>
            <person name="Xu J."/>
            <person name="Martin F.M."/>
        </authorList>
    </citation>
    <scope>NUCLEOTIDE SEQUENCE</scope>
    <source>
        <strain evidence="1">KUC20120723A-06</strain>
    </source>
</reference>
<gene>
    <name evidence="1" type="ORF">BV22DRAFT_765606</name>
</gene>